<feature type="active site" description="Proton acceptor" evidence="2">
    <location>
        <position position="190"/>
    </location>
</feature>
<accession>A0A291B0V4</accession>
<evidence type="ECO:0000313" key="5">
    <source>
        <dbReference type="Proteomes" id="UP000297192"/>
    </source>
</evidence>
<dbReference type="RefSeq" id="YP_010084857.1">
    <property type="nucleotide sequence ID" value="NC_055165.1"/>
</dbReference>
<reference evidence="4" key="2">
    <citation type="journal article" date="2017" name="Sci. Rep.">
        <title>Characterization of a new member of Iridoviridae, Shrimp hemocyte iridescent virus (SHIV), found in white leg shrimp (Litopenaeus vannamei).</title>
        <authorList>
            <person name="Qiu L."/>
            <person name="Chen M.M."/>
            <person name="Wan X.Y."/>
            <person name="Li C."/>
            <person name="Zhang Q.L."/>
            <person name="Wang R.Y."/>
            <person name="Cheng D.Y."/>
            <person name="Dong X."/>
            <person name="Yang B."/>
            <person name="Wang X.H."/>
            <person name="Xiang J.H."/>
            <person name="Huang J."/>
        </authorList>
    </citation>
    <scope>NUCLEOTIDE SEQUENCE [LARGE SCALE GENOMIC DNA]</scope>
    <source>
        <strain evidence="4">20141215</strain>
    </source>
</reference>
<dbReference type="InterPro" id="IPR052580">
    <property type="entry name" value="Lipid_Hydrolase"/>
</dbReference>
<dbReference type="SUPFAM" id="SSF52151">
    <property type="entry name" value="FabD/lysophospholipase-like"/>
    <property type="match status" value="1"/>
</dbReference>
<gene>
    <name evidence="4" type="primary">105R</name>
</gene>
<evidence type="ECO:0000259" key="3">
    <source>
        <dbReference type="PROSITE" id="PS51635"/>
    </source>
</evidence>
<dbReference type="Gene3D" id="3.40.1090.10">
    <property type="entry name" value="Cytosolic phospholipase A2 catalytic domain"/>
    <property type="match status" value="2"/>
</dbReference>
<dbReference type="GO" id="GO:0016787">
    <property type="term" value="F:hydrolase activity"/>
    <property type="evidence" value="ECO:0007669"/>
    <property type="project" value="UniProtKB-UniRule"/>
</dbReference>
<dbReference type="KEGG" id="vg:65099877"/>
<dbReference type="InterPro" id="IPR002641">
    <property type="entry name" value="PNPLA_dom"/>
</dbReference>
<dbReference type="PANTHER" id="PTHR46394:SF1">
    <property type="entry name" value="PNPLA DOMAIN-CONTAINING PROTEIN"/>
    <property type="match status" value="1"/>
</dbReference>
<protein>
    <submittedName>
        <fullName evidence="4">Patatin-like phospholipase</fullName>
    </submittedName>
</protein>
<dbReference type="GO" id="GO:0016042">
    <property type="term" value="P:lipid catabolic process"/>
    <property type="evidence" value="ECO:0007669"/>
    <property type="project" value="UniProtKB-UniRule"/>
</dbReference>
<evidence type="ECO:0000256" key="2">
    <source>
        <dbReference type="PROSITE-ProRule" id="PRU01161"/>
    </source>
</evidence>
<feature type="domain" description="PNPLA" evidence="3">
    <location>
        <begin position="23"/>
        <end position="203"/>
    </location>
</feature>
<keyword evidence="2" id="KW-0378">Hydrolase</keyword>
<dbReference type="Pfam" id="PF01734">
    <property type="entry name" value="Patatin"/>
    <property type="match status" value="1"/>
</dbReference>
<name>A0A291B0V4_9VIRU</name>
<organism evidence="4">
    <name type="scientific">Shrimp hemocyte iridescent virus</name>
    <dbReference type="NCBI Taxonomy" id="2039780"/>
    <lineage>
        <taxon>Viruses</taxon>
        <taxon>Varidnaviria</taxon>
        <taxon>Bamfordvirae</taxon>
        <taxon>Nucleocytoviricota</taxon>
        <taxon>Megaviricetes</taxon>
        <taxon>Pimascovirales</taxon>
        <taxon>Pimascovirales incertae sedis</taxon>
        <taxon>Iridoviridae</taxon>
        <taxon>Betairidovirinae</taxon>
        <taxon>Decapodiridovirus</taxon>
        <taxon>Decapodiridovirus litopenaeus1</taxon>
        <taxon>Decapod iridescent virus 1</taxon>
    </lineage>
</organism>
<sequence>MDSENIQKEIENILNERKNYDTLVLSGNSTNAIITLGALQYLYEQNFLDEIQTYVGTSSGAMLCLLLNIGYEPIDLISFICTENVYKKIHKISFSNIIFESKNLITFEPIKNSLEQLIMEKMGFVPTLAELEKINSKKLVFVTYNLTDDQREYVSYKNYPDISIVDALHMSSNFPLIFEPFSYKGKNYIDGGFVDNFAIEYGEICGNKCLGVLTVNPSKKFNPEEFNKIDYVLKLIHIFINTTTQDKINKSNCDIIKLDHESNFFNFATKNLDLIKMFDLGYKICKENECWDYI</sequence>
<dbReference type="PROSITE" id="PS51635">
    <property type="entry name" value="PNPLA"/>
    <property type="match status" value="1"/>
</dbReference>
<dbReference type="GeneID" id="65099877"/>
<comment type="caution">
    <text evidence="2">Lacks conserved residue(s) required for the propagation of feature annotation.</text>
</comment>
<evidence type="ECO:0000256" key="1">
    <source>
        <dbReference type="ARBA" id="ARBA00023098"/>
    </source>
</evidence>
<keyword evidence="5" id="KW-1185">Reference proteome</keyword>
<dbReference type="InterPro" id="IPR016035">
    <property type="entry name" value="Acyl_Trfase/lysoPLipase"/>
</dbReference>
<feature type="short sequence motif" description="DGA/G" evidence="2">
    <location>
        <begin position="190"/>
        <end position="192"/>
    </location>
</feature>
<proteinExistence type="predicted"/>
<evidence type="ECO:0000313" key="4">
    <source>
        <dbReference type="EMBL" id="ATE87114.1"/>
    </source>
</evidence>
<keyword evidence="2" id="KW-0442">Lipid degradation</keyword>
<dbReference type="EMBL" id="MF599468">
    <property type="protein sequence ID" value="ATE87114.1"/>
    <property type="molecule type" value="Genomic_DNA"/>
</dbReference>
<feature type="active site" description="Nucleophile" evidence="2">
    <location>
        <position position="58"/>
    </location>
</feature>
<dbReference type="PANTHER" id="PTHR46394">
    <property type="entry name" value="ANNEXIN"/>
    <property type="match status" value="1"/>
</dbReference>
<dbReference type="Proteomes" id="UP000297192">
    <property type="component" value="Segment"/>
</dbReference>
<reference evidence="4" key="1">
    <citation type="journal article" date="2017" name="Arch. Virol.">
        <title>Complete genome sequence of shrimp hemocyte iridescent virus (SHIV) isolated from white leg shrimp, Litopenaeus vannamei.</title>
        <authorList>
            <person name="Qiu L."/>
            <person name="Chen M.M."/>
            <person name="Wang R.Y."/>
            <person name="Wan X.Y."/>
            <person name="Li C."/>
            <person name="Zhang Q.L."/>
            <person name="Dong X."/>
            <person name="Yang B."/>
            <person name="Xiang J.H."/>
            <person name="Huang J."/>
        </authorList>
    </citation>
    <scope>NUCLEOTIDE SEQUENCE [LARGE SCALE GENOMIC DNA]</scope>
    <source>
        <strain evidence="4">20141215</strain>
    </source>
</reference>
<keyword evidence="1 2" id="KW-0443">Lipid metabolism</keyword>
<feature type="short sequence motif" description="GXSXG" evidence="2">
    <location>
        <begin position="56"/>
        <end position="60"/>
    </location>
</feature>